<dbReference type="OrthoDB" id="1849926at2759"/>
<dbReference type="Gramene" id="ESW23611">
    <property type="protein sequence ID" value="ESW23611"/>
    <property type="gene ID" value="PHAVU_004G0621000g"/>
</dbReference>
<dbReference type="AlphaFoldDB" id="V7C3Y0"/>
<dbReference type="EMBL" id="CM002291">
    <property type="protein sequence ID" value="ESW23611.1"/>
    <property type="molecule type" value="Genomic_DNA"/>
</dbReference>
<gene>
    <name evidence="1" type="ORF">PHAVU_004G0621000g</name>
</gene>
<protein>
    <submittedName>
        <fullName evidence="1">Uncharacterized protein</fullName>
    </submittedName>
</protein>
<sequence>MPSTLPAVSPSPTYITGSKRDGTVTFVVSSDCRLQLAYMKPKSLVIVGQPYG</sequence>
<name>V7C3Y0_PHAVU</name>
<evidence type="ECO:0000313" key="1">
    <source>
        <dbReference type="EMBL" id="ESW23611.1"/>
    </source>
</evidence>
<reference evidence="2" key="1">
    <citation type="journal article" date="2014" name="Nat. Genet.">
        <title>A reference genome for common bean and genome-wide analysis of dual domestications.</title>
        <authorList>
            <person name="Schmutz J."/>
            <person name="McClean P.E."/>
            <person name="Mamidi S."/>
            <person name="Wu G.A."/>
            <person name="Cannon S.B."/>
            <person name="Grimwood J."/>
            <person name="Jenkins J."/>
            <person name="Shu S."/>
            <person name="Song Q."/>
            <person name="Chavarro C."/>
            <person name="Torres-Torres M."/>
            <person name="Geffroy V."/>
            <person name="Moghaddam S.M."/>
            <person name="Gao D."/>
            <person name="Abernathy B."/>
            <person name="Barry K."/>
            <person name="Blair M."/>
            <person name="Brick M.A."/>
            <person name="Chovatia M."/>
            <person name="Gepts P."/>
            <person name="Goodstein D.M."/>
            <person name="Gonzales M."/>
            <person name="Hellsten U."/>
            <person name="Hyten D.L."/>
            <person name="Jia G."/>
            <person name="Kelly J.D."/>
            <person name="Kudrna D."/>
            <person name="Lee R."/>
            <person name="Richard M.M."/>
            <person name="Miklas P.N."/>
            <person name="Osorno J.M."/>
            <person name="Rodrigues J."/>
            <person name="Thareau V."/>
            <person name="Urrea C.A."/>
            <person name="Wang M."/>
            <person name="Yu Y."/>
            <person name="Zhang M."/>
            <person name="Wing R.A."/>
            <person name="Cregan P.B."/>
            <person name="Rokhsar D.S."/>
            <person name="Jackson S.A."/>
        </authorList>
    </citation>
    <scope>NUCLEOTIDE SEQUENCE [LARGE SCALE GENOMIC DNA]</scope>
    <source>
        <strain evidence="2">cv. G19833</strain>
    </source>
</reference>
<dbReference type="Proteomes" id="UP000000226">
    <property type="component" value="Chromosome 4"/>
</dbReference>
<evidence type="ECO:0000313" key="2">
    <source>
        <dbReference type="Proteomes" id="UP000000226"/>
    </source>
</evidence>
<proteinExistence type="predicted"/>
<accession>V7C3Y0</accession>
<keyword evidence="2" id="KW-1185">Reference proteome</keyword>
<organism evidence="1 2">
    <name type="scientific">Phaseolus vulgaris</name>
    <name type="common">Kidney bean</name>
    <name type="synonym">French bean</name>
    <dbReference type="NCBI Taxonomy" id="3885"/>
    <lineage>
        <taxon>Eukaryota</taxon>
        <taxon>Viridiplantae</taxon>
        <taxon>Streptophyta</taxon>
        <taxon>Embryophyta</taxon>
        <taxon>Tracheophyta</taxon>
        <taxon>Spermatophyta</taxon>
        <taxon>Magnoliopsida</taxon>
        <taxon>eudicotyledons</taxon>
        <taxon>Gunneridae</taxon>
        <taxon>Pentapetalae</taxon>
        <taxon>rosids</taxon>
        <taxon>fabids</taxon>
        <taxon>Fabales</taxon>
        <taxon>Fabaceae</taxon>
        <taxon>Papilionoideae</taxon>
        <taxon>50 kb inversion clade</taxon>
        <taxon>NPAAA clade</taxon>
        <taxon>indigoferoid/millettioid clade</taxon>
        <taxon>Phaseoleae</taxon>
        <taxon>Phaseolus</taxon>
    </lineage>
</organism>
<feature type="non-terminal residue" evidence="1">
    <location>
        <position position="52"/>
    </location>
</feature>